<dbReference type="InterPro" id="IPR050597">
    <property type="entry name" value="Cytochrome_c_Oxidase_Subunit"/>
</dbReference>
<feature type="signal peptide" evidence="7">
    <location>
        <begin position="1"/>
        <end position="19"/>
    </location>
</feature>
<organism evidence="9 10">
    <name type="scientific">Vibrio proteolyticus NBRC 13287</name>
    <dbReference type="NCBI Taxonomy" id="1219065"/>
    <lineage>
        <taxon>Bacteria</taxon>
        <taxon>Pseudomonadati</taxon>
        <taxon>Pseudomonadota</taxon>
        <taxon>Gammaproteobacteria</taxon>
        <taxon>Vibrionales</taxon>
        <taxon>Vibrionaceae</taxon>
        <taxon>Vibrio</taxon>
    </lineage>
</organism>
<evidence type="ECO:0000256" key="6">
    <source>
        <dbReference type="PROSITE-ProRule" id="PRU00433"/>
    </source>
</evidence>
<reference evidence="9 10" key="1">
    <citation type="submission" date="2013-09" db="EMBL/GenBank/DDBJ databases">
        <title>Whole genome shotgun sequence of Vibrio proteolyticus NBRC 13287.</title>
        <authorList>
            <person name="Isaki S."/>
            <person name="Hosoyama A."/>
            <person name="Numata M."/>
            <person name="Hashimoto M."/>
            <person name="Hosoyama Y."/>
            <person name="Tsuchikane K."/>
            <person name="Noguchi M."/>
            <person name="Hirakata S."/>
            <person name="Ichikawa N."/>
            <person name="Ohji S."/>
            <person name="Yamazoe A."/>
            <person name="Fujita N."/>
        </authorList>
    </citation>
    <scope>NUCLEOTIDE SEQUENCE [LARGE SCALE GENOMIC DNA]</scope>
    <source>
        <strain evidence="9 10">NBRC 13287</strain>
    </source>
</reference>
<keyword evidence="4" id="KW-0249">Electron transport</keyword>
<dbReference type="Proteomes" id="UP000016570">
    <property type="component" value="Unassembled WGS sequence"/>
</dbReference>
<comment type="caution">
    <text evidence="9">The sequence shown here is derived from an EMBL/GenBank/DDBJ whole genome shotgun (WGS) entry which is preliminary data.</text>
</comment>
<keyword evidence="2 6" id="KW-0349">Heme</keyword>
<keyword evidence="5 6" id="KW-0408">Iron</keyword>
<keyword evidence="3 6" id="KW-0479">Metal-binding</keyword>
<dbReference type="SUPFAM" id="SSF46626">
    <property type="entry name" value="Cytochrome c"/>
    <property type="match status" value="1"/>
</dbReference>
<dbReference type="PANTHER" id="PTHR33751">
    <property type="entry name" value="CBB3-TYPE CYTOCHROME C OXIDASE SUBUNIT FIXP"/>
    <property type="match status" value="1"/>
</dbReference>
<name>U3A1D5_VIBPR</name>
<dbReference type="STRING" id="1219065.VPR01S_06_01800"/>
<proteinExistence type="predicted"/>
<dbReference type="GO" id="GO:0020037">
    <property type="term" value="F:heme binding"/>
    <property type="evidence" value="ECO:0007669"/>
    <property type="project" value="InterPro"/>
</dbReference>
<evidence type="ECO:0000313" key="10">
    <source>
        <dbReference type="Proteomes" id="UP000016570"/>
    </source>
</evidence>
<dbReference type="Pfam" id="PF00034">
    <property type="entry name" value="Cytochrom_C"/>
    <property type="match status" value="1"/>
</dbReference>
<sequence length="102" mass="11307">MNFTAVLYSLALTSTLAHAGGDPQLGQLKAPSCVFCHGQNGIADNPAYPHLQGQNEQYLYQAMKAYQDGQRIGPMAQMMRDQLRQLNDEDLRDVAAFFATQE</sequence>
<protein>
    <recommendedName>
        <fullName evidence="8">Cytochrome c domain-containing protein</fullName>
    </recommendedName>
</protein>
<keyword evidence="10" id="KW-1185">Reference proteome</keyword>
<evidence type="ECO:0000256" key="1">
    <source>
        <dbReference type="ARBA" id="ARBA00022448"/>
    </source>
</evidence>
<evidence type="ECO:0000256" key="3">
    <source>
        <dbReference type="ARBA" id="ARBA00022723"/>
    </source>
</evidence>
<evidence type="ECO:0000256" key="2">
    <source>
        <dbReference type="ARBA" id="ARBA00022617"/>
    </source>
</evidence>
<evidence type="ECO:0000313" key="9">
    <source>
        <dbReference type="EMBL" id="GAD67162.1"/>
    </source>
</evidence>
<dbReference type="RefSeq" id="WP_021705137.1">
    <property type="nucleotide sequence ID" value="NZ_BATJ01000006.1"/>
</dbReference>
<dbReference type="GO" id="GO:0009055">
    <property type="term" value="F:electron transfer activity"/>
    <property type="evidence" value="ECO:0007669"/>
    <property type="project" value="InterPro"/>
</dbReference>
<dbReference type="EMBL" id="BATJ01000006">
    <property type="protein sequence ID" value="GAD67162.1"/>
    <property type="molecule type" value="Genomic_DNA"/>
</dbReference>
<dbReference type="PANTHER" id="PTHR33751:SF9">
    <property type="entry name" value="CYTOCHROME C4"/>
    <property type="match status" value="1"/>
</dbReference>
<dbReference type="PROSITE" id="PS51007">
    <property type="entry name" value="CYTC"/>
    <property type="match status" value="1"/>
</dbReference>
<evidence type="ECO:0000259" key="8">
    <source>
        <dbReference type="PROSITE" id="PS51007"/>
    </source>
</evidence>
<feature type="chain" id="PRO_5004637405" description="Cytochrome c domain-containing protein" evidence="7">
    <location>
        <begin position="20"/>
        <end position="102"/>
    </location>
</feature>
<accession>U3A1D5</accession>
<dbReference type="InterPro" id="IPR009056">
    <property type="entry name" value="Cyt_c-like_dom"/>
</dbReference>
<dbReference type="InterPro" id="IPR036909">
    <property type="entry name" value="Cyt_c-like_dom_sf"/>
</dbReference>
<feature type="domain" description="Cytochrome c" evidence="8">
    <location>
        <begin position="21"/>
        <end position="102"/>
    </location>
</feature>
<dbReference type="Gene3D" id="1.10.760.10">
    <property type="entry name" value="Cytochrome c-like domain"/>
    <property type="match status" value="1"/>
</dbReference>
<dbReference type="GO" id="GO:0046872">
    <property type="term" value="F:metal ion binding"/>
    <property type="evidence" value="ECO:0007669"/>
    <property type="project" value="UniProtKB-KW"/>
</dbReference>
<dbReference type="AlphaFoldDB" id="U3A1D5"/>
<gene>
    <name evidence="9" type="ORF">VPR01S_06_01800</name>
</gene>
<evidence type="ECO:0000256" key="7">
    <source>
        <dbReference type="SAM" id="SignalP"/>
    </source>
</evidence>
<keyword evidence="7" id="KW-0732">Signal</keyword>
<keyword evidence="1" id="KW-0813">Transport</keyword>
<evidence type="ECO:0000256" key="4">
    <source>
        <dbReference type="ARBA" id="ARBA00022982"/>
    </source>
</evidence>
<dbReference type="eggNOG" id="COG2863">
    <property type="taxonomic scope" value="Bacteria"/>
</dbReference>
<evidence type="ECO:0000256" key="5">
    <source>
        <dbReference type="ARBA" id="ARBA00023004"/>
    </source>
</evidence>